<dbReference type="GO" id="GO:0004519">
    <property type="term" value="F:endonuclease activity"/>
    <property type="evidence" value="ECO:0007669"/>
    <property type="project" value="UniProtKB-KW"/>
</dbReference>
<keyword evidence="2" id="KW-0255">Endonuclease</keyword>
<dbReference type="Pfam" id="PF04480">
    <property type="entry name" value="DUF559"/>
    <property type="match status" value="1"/>
</dbReference>
<dbReference type="Gene3D" id="3.40.960.10">
    <property type="entry name" value="VSR Endonuclease"/>
    <property type="match status" value="1"/>
</dbReference>
<name>A0A1K1QZG0_9FLAO</name>
<keyword evidence="2" id="KW-0378">Hydrolase</keyword>
<evidence type="ECO:0000313" key="2">
    <source>
        <dbReference type="EMBL" id="SFW65338.1"/>
    </source>
</evidence>
<evidence type="ECO:0000259" key="1">
    <source>
        <dbReference type="Pfam" id="PF04480"/>
    </source>
</evidence>
<evidence type="ECO:0000313" key="3">
    <source>
        <dbReference type="Proteomes" id="UP000182248"/>
    </source>
</evidence>
<dbReference type="SUPFAM" id="SSF52980">
    <property type="entry name" value="Restriction endonuclease-like"/>
    <property type="match status" value="1"/>
</dbReference>
<keyword evidence="3" id="KW-1185">Reference proteome</keyword>
<dbReference type="STRING" id="1150368.SAMN02927921_03018"/>
<dbReference type="EMBL" id="FPJE01000017">
    <property type="protein sequence ID" value="SFW65338.1"/>
    <property type="molecule type" value="Genomic_DNA"/>
</dbReference>
<feature type="domain" description="DUF559" evidence="1">
    <location>
        <begin position="21"/>
        <end position="127"/>
    </location>
</feature>
<dbReference type="InterPro" id="IPR047216">
    <property type="entry name" value="Endonuclease_DUF559_bact"/>
</dbReference>
<dbReference type="InterPro" id="IPR007569">
    <property type="entry name" value="DUF559"/>
</dbReference>
<gene>
    <name evidence="2" type="ORF">SAMN02927921_03018</name>
</gene>
<accession>A0A1K1QZG0</accession>
<dbReference type="AlphaFoldDB" id="A0A1K1QZG0"/>
<keyword evidence="2" id="KW-0540">Nuclease</keyword>
<dbReference type="PANTHER" id="PTHR38590">
    <property type="entry name" value="BLL0828 PROTEIN"/>
    <property type="match status" value="1"/>
</dbReference>
<dbReference type="OrthoDB" id="9798754at2"/>
<dbReference type="CDD" id="cd01038">
    <property type="entry name" value="Endonuclease_DUF559"/>
    <property type="match status" value="1"/>
</dbReference>
<dbReference type="Proteomes" id="UP000182248">
    <property type="component" value="Unassembled WGS sequence"/>
</dbReference>
<proteinExistence type="predicted"/>
<sequence>MNKKHPYHDESMWKGAFAQIFARAKVLRESMTEAEKLLWEELKGNKLDGYKFRRQHPIHKFIADFYCHKLKLVIELDGEYHNNPEQKKLDLEREELLTFQEIKVIRFTNDQVLNNIDTVMLEIREMIYNLNAE</sequence>
<dbReference type="InterPro" id="IPR011335">
    <property type="entry name" value="Restrct_endonuc-II-like"/>
</dbReference>
<dbReference type="RefSeq" id="WP_072318215.1">
    <property type="nucleotide sequence ID" value="NZ_FPJE01000017.1"/>
</dbReference>
<dbReference type="PANTHER" id="PTHR38590:SF1">
    <property type="entry name" value="BLL0828 PROTEIN"/>
    <property type="match status" value="1"/>
</dbReference>
<reference evidence="2 3" key="1">
    <citation type="submission" date="2016-11" db="EMBL/GenBank/DDBJ databases">
        <authorList>
            <person name="Jaros S."/>
            <person name="Januszkiewicz K."/>
            <person name="Wedrychowicz H."/>
        </authorList>
    </citation>
    <scope>NUCLEOTIDE SEQUENCE [LARGE SCALE GENOMIC DNA]</scope>
    <source>
        <strain evidence="2 3">CGMCC 1.12145</strain>
    </source>
</reference>
<protein>
    <submittedName>
        <fullName evidence="2">Very-short-patch-repair endonuclease</fullName>
    </submittedName>
</protein>
<organism evidence="2 3">
    <name type="scientific">Sinomicrobium oceani</name>
    <dbReference type="NCBI Taxonomy" id="1150368"/>
    <lineage>
        <taxon>Bacteria</taxon>
        <taxon>Pseudomonadati</taxon>
        <taxon>Bacteroidota</taxon>
        <taxon>Flavobacteriia</taxon>
        <taxon>Flavobacteriales</taxon>
        <taxon>Flavobacteriaceae</taxon>
        <taxon>Sinomicrobium</taxon>
    </lineage>
</organism>